<dbReference type="Pfam" id="PF04545">
    <property type="entry name" value="Sigma70_r4"/>
    <property type="match status" value="1"/>
</dbReference>
<evidence type="ECO:0000256" key="2">
    <source>
        <dbReference type="ARBA" id="ARBA00023015"/>
    </source>
</evidence>
<dbReference type="RefSeq" id="WP_307432809.1">
    <property type="nucleotide sequence ID" value="NZ_JAUSVK010000001.1"/>
</dbReference>
<dbReference type="Gene3D" id="1.10.10.60">
    <property type="entry name" value="Homeodomain-like"/>
    <property type="match status" value="1"/>
</dbReference>
<comment type="caution">
    <text evidence="8">The sequence shown here is derived from an EMBL/GenBank/DDBJ whole genome shotgun (WGS) entry which is preliminary data.</text>
</comment>
<evidence type="ECO:0000256" key="5">
    <source>
        <dbReference type="SAM" id="MobiDB-lite"/>
    </source>
</evidence>
<evidence type="ECO:0000259" key="6">
    <source>
        <dbReference type="Pfam" id="PF04198"/>
    </source>
</evidence>
<reference evidence="8 9" key="1">
    <citation type="submission" date="2023-07" db="EMBL/GenBank/DDBJ databases">
        <title>Genomic Encyclopedia of Type Strains, Phase IV (KMG-IV): sequencing the most valuable type-strain genomes for metagenomic binning, comparative biology and taxonomic classification.</title>
        <authorList>
            <person name="Goeker M."/>
        </authorList>
    </citation>
    <scope>NUCLEOTIDE SEQUENCE [LARGE SCALE GENOMIC DNA]</scope>
    <source>
        <strain evidence="8 9">DSM 5896</strain>
    </source>
</reference>
<dbReference type="GO" id="GO:0003677">
    <property type="term" value="F:DNA binding"/>
    <property type="evidence" value="ECO:0007669"/>
    <property type="project" value="UniProtKB-KW"/>
</dbReference>
<evidence type="ECO:0000256" key="3">
    <source>
        <dbReference type="ARBA" id="ARBA00023125"/>
    </source>
</evidence>
<dbReference type="InterPro" id="IPR037171">
    <property type="entry name" value="NagB/RpiA_transferase-like"/>
</dbReference>
<evidence type="ECO:0000259" key="7">
    <source>
        <dbReference type="Pfam" id="PF04545"/>
    </source>
</evidence>
<comment type="similarity">
    <text evidence="1">Belongs to the SorC transcriptional regulatory family.</text>
</comment>
<dbReference type="Proteomes" id="UP001237448">
    <property type="component" value="Unassembled WGS sequence"/>
</dbReference>
<dbReference type="SUPFAM" id="SSF46785">
    <property type="entry name" value="Winged helix' DNA-binding domain"/>
    <property type="match status" value="1"/>
</dbReference>
<evidence type="ECO:0000313" key="9">
    <source>
        <dbReference type="Proteomes" id="UP001237448"/>
    </source>
</evidence>
<evidence type="ECO:0000256" key="1">
    <source>
        <dbReference type="ARBA" id="ARBA00010466"/>
    </source>
</evidence>
<feature type="region of interest" description="Disordered" evidence="5">
    <location>
        <begin position="312"/>
        <end position="338"/>
    </location>
</feature>
<dbReference type="PANTHER" id="PTHR34294">
    <property type="entry name" value="TRANSCRIPTIONAL REGULATOR-RELATED"/>
    <property type="match status" value="1"/>
</dbReference>
<organism evidence="8 9">
    <name type="scientific">Labrys monachus</name>
    <dbReference type="NCBI Taxonomy" id="217067"/>
    <lineage>
        <taxon>Bacteria</taxon>
        <taxon>Pseudomonadati</taxon>
        <taxon>Pseudomonadota</taxon>
        <taxon>Alphaproteobacteria</taxon>
        <taxon>Hyphomicrobiales</taxon>
        <taxon>Xanthobacteraceae</taxon>
        <taxon>Labrys</taxon>
    </lineage>
</organism>
<keyword evidence="4" id="KW-0804">Transcription</keyword>
<keyword evidence="2" id="KW-0805">Transcription regulation</keyword>
<dbReference type="InterPro" id="IPR007324">
    <property type="entry name" value="Sugar-bd_dom_put"/>
</dbReference>
<feature type="domain" description="RNA polymerase sigma-70 region 4" evidence="7">
    <location>
        <begin position="6"/>
        <end position="37"/>
    </location>
</feature>
<proteinExistence type="inferred from homology"/>
<protein>
    <submittedName>
        <fullName evidence="8">DNA-binding transcriptional regulator LsrR (DeoR family)</fullName>
    </submittedName>
</protein>
<feature type="domain" description="Sugar-binding" evidence="6">
    <location>
        <begin position="51"/>
        <end position="303"/>
    </location>
</feature>
<evidence type="ECO:0000256" key="4">
    <source>
        <dbReference type="ARBA" id="ARBA00023163"/>
    </source>
</evidence>
<dbReference type="InterPro" id="IPR051054">
    <property type="entry name" value="SorC_transcr_regulators"/>
</dbReference>
<accession>A0ABU0FLB5</accession>
<gene>
    <name evidence="8" type="ORF">J3R73_004685</name>
</gene>
<dbReference type="PANTHER" id="PTHR34294:SF12">
    <property type="entry name" value="SUGAR-BINDING TRANSCRIPTIONAL REGULATOR"/>
    <property type="match status" value="1"/>
</dbReference>
<dbReference type="InterPro" id="IPR007630">
    <property type="entry name" value="RNA_pol_sigma70_r4"/>
</dbReference>
<keyword evidence="9" id="KW-1185">Reference proteome</keyword>
<dbReference type="Gene3D" id="3.40.50.1360">
    <property type="match status" value="1"/>
</dbReference>
<dbReference type="SUPFAM" id="SSF100950">
    <property type="entry name" value="NagB/RpiA/CoA transferase-like"/>
    <property type="match status" value="1"/>
</dbReference>
<name>A0ABU0FLB5_9HYPH</name>
<evidence type="ECO:0000313" key="8">
    <source>
        <dbReference type="EMBL" id="MDQ0394893.1"/>
    </source>
</evidence>
<keyword evidence="3 8" id="KW-0238">DNA-binding</keyword>
<dbReference type="Pfam" id="PF04198">
    <property type="entry name" value="Sugar-bind"/>
    <property type="match status" value="1"/>
</dbReference>
<dbReference type="EMBL" id="JAUSVK010000001">
    <property type="protein sequence ID" value="MDQ0394893.1"/>
    <property type="molecule type" value="Genomic_DNA"/>
</dbReference>
<dbReference type="InterPro" id="IPR036390">
    <property type="entry name" value="WH_DNA-bd_sf"/>
</dbReference>
<sequence>MTEIAALYYLQEVTQDELARRYNTSRSRVSRILKRAREMGVVEINVRSNVNLSWQFEREFQQRFGLNRLLAAVDQPTQDAQRSVVASLVAAYLDSVLRDGMTVAVGMGRNLAAIADAPGSPSPRNVTFASSIGGALRGGETINSDHIARHLAARFGGRSQTLYAPAVVATRELREALVENETVKETLDRARRSDIALIGLGDLSEDSNLIRMGLFTPQEITMARVAGTVGDVMGHDFIRIDGQRAGGIIEGRVIGLTLPELGPIPNVVAVASEPGKTAVILGALRTGVINTLATSVGNAAAIIALDEAAPMKPGAGPRQARVPPHGGHALDPSESGDR</sequence>